<dbReference type="SUPFAM" id="SSF55347">
    <property type="entry name" value="Glyceraldehyde-3-phosphate dehydrogenase-like, C-terminal domain"/>
    <property type="match status" value="1"/>
</dbReference>
<dbReference type="SUPFAM" id="SSF51735">
    <property type="entry name" value="NAD(P)-binding Rossmann-fold domains"/>
    <property type="match status" value="1"/>
</dbReference>
<dbReference type="Pfam" id="PF02894">
    <property type="entry name" value="GFO_IDH_MocA_C"/>
    <property type="match status" value="1"/>
</dbReference>
<dbReference type="PANTHER" id="PTHR43377:SF1">
    <property type="entry name" value="BILIVERDIN REDUCTASE A"/>
    <property type="match status" value="1"/>
</dbReference>
<feature type="domain" description="Gfo/Idh/MocA-like oxidoreductase N-terminal" evidence="1">
    <location>
        <begin position="6"/>
        <end position="123"/>
    </location>
</feature>
<name>A0A382C412_9ZZZZ</name>
<dbReference type="InterPro" id="IPR051450">
    <property type="entry name" value="Gfo/Idh/MocA_Oxidoreductases"/>
</dbReference>
<dbReference type="Gene3D" id="3.30.360.10">
    <property type="entry name" value="Dihydrodipicolinate Reductase, domain 2"/>
    <property type="match status" value="1"/>
</dbReference>
<evidence type="ECO:0000313" key="3">
    <source>
        <dbReference type="EMBL" id="SVB20451.1"/>
    </source>
</evidence>
<feature type="domain" description="Gfo/Idh/MocA-like oxidoreductase C-terminal" evidence="2">
    <location>
        <begin position="162"/>
        <end position="332"/>
    </location>
</feature>
<reference evidence="3" key="1">
    <citation type="submission" date="2018-05" db="EMBL/GenBank/DDBJ databases">
        <authorList>
            <person name="Lanie J.A."/>
            <person name="Ng W.-L."/>
            <person name="Kazmierczak K.M."/>
            <person name="Andrzejewski T.M."/>
            <person name="Davidsen T.M."/>
            <person name="Wayne K.J."/>
            <person name="Tettelin H."/>
            <person name="Glass J.I."/>
            <person name="Rusch D."/>
            <person name="Podicherti R."/>
            <person name="Tsui H.-C.T."/>
            <person name="Winkler M.E."/>
        </authorList>
    </citation>
    <scope>NUCLEOTIDE SEQUENCE</scope>
</reference>
<dbReference type="InterPro" id="IPR000683">
    <property type="entry name" value="Gfo/Idh/MocA-like_OxRdtase_N"/>
</dbReference>
<sequence>VPKIATALIGCGGRGPQGHAKVALASDGLELIAVCDIDERRAKLVGEKFGVEHVTDYHQLLIRNDIESVIIATGTKQHGPIAIDAARAKKHILIEKPLVDFVSTGKDLIKAVEESGVIGLVGYQQRFTAFTQRLKQEASKIEPLQTLMTVQRGLLRPPYFVPEHYGGIIDTATHTIHQALWIMDDIPSGVYSTLRRGTFTKDQTIGYANLMIDYDNGARTSTIITSMGSVQVPNVIQIIGKYGTINSSNRKTLQVAKHQGFDLNDRQPIGLETQTIDLDETSYNPIAEMHSHFANLINGEEKEQRGTTLREGLLAVVVTEAMALSAERGQRVLLAEVMNQ</sequence>
<evidence type="ECO:0000259" key="2">
    <source>
        <dbReference type="Pfam" id="PF02894"/>
    </source>
</evidence>
<dbReference type="AlphaFoldDB" id="A0A382C412"/>
<dbReference type="Pfam" id="PF01408">
    <property type="entry name" value="GFO_IDH_MocA"/>
    <property type="match status" value="1"/>
</dbReference>
<dbReference type="InterPro" id="IPR036291">
    <property type="entry name" value="NAD(P)-bd_dom_sf"/>
</dbReference>
<dbReference type="PANTHER" id="PTHR43377">
    <property type="entry name" value="BILIVERDIN REDUCTASE A"/>
    <property type="match status" value="1"/>
</dbReference>
<gene>
    <name evidence="3" type="ORF">METZ01_LOCUS173305</name>
</gene>
<evidence type="ECO:0008006" key="4">
    <source>
        <dbReference type="Google" id="ProtNLM"/>
    </source>
</evidence>
<organism evidence="3">
    <name type="scientific">marine metagenome</name>
    <dbReference type="NCBI Taxonomy" id="408172"/>
    <lineage>
        <taxon>unclassified sequences</taxon>
        <taxon>metagenomes</taxon>
        <taxon>ecological metagenomes</taxon>
    </lineage>
</organism>
<evidence type="ECO:0000259" key="1">
    <source>
        <dbReference type="Pfam" id="PF01408"/>
    </source>
</evidence>
<dbReference type="Gene3D" id="3.40.50.720">
    <property type="entry name" value="NAD(P)-binding Rossmann-like Domain"/>
    <property type="match status" value="1"/>
</dbReference>
<feature type="non-terminal residue" evidence="3">
    <location>
        <position position="1"/>
    </location>
</feature>
<dbReference type="InterPro" id="IPR004104">
    <property type="entry name" value="Gfo/Idh/MocA-like_OxRdtase_C"/>
</dbReference>
<dbReference type="GO" id="GO:0000166">
    <property type="term" value="F:nucleotide binding"/>
    <property type="evidence" value="ECO:0007669"/>
    <property type="project" value="InterPro"/>
</dbReference>
<protein>
    <recommendedName>
        <fullName evidence="4">Gfo/Idh/MocA-like oxidoreductase N-terminal domain-containing protein</fullName>
    </recommendedName>
</protein>
<accession>A0A382C412</accession>
<dbReference type="EMBL" id="UINC01032571">
    <property type="protein sequence ID" value="SVB20451.1"/>
    <property type="molecule type" value="Genomic_DNA"/>
</dbReference>
<proteinExistence type="predicted"/>